<protein>
    <submittedName>
        <fullName evidence="1">Uncharacterized protein</fullName>
    </submittedName>
</protein>
<comment type="caution">
    <text evidence="1">The sequence shown here is derived from an EMBL/GenBank/DDBJ whole genome shotgun (WGS) entry which is preliminary data.</text>
</comment>
<evidence type="ECO:0000313" key="2">
    <source>
        <dbReference type="Proteomes" id="UP000538031"/>
    </source>
</evidence>
<accession>A0A7J4MU43</accession>
<proteinExistence type="predicted"/>
<sequence>MFSLWMSGDDMLPERSELLSFLSELGVDTRFVSVTPGEVLINNLRFSRFSRRREELFRERFPDVDVVRSKVFQKICSRASRVLSSKLRPRSEVRIDAEGEMATVLHIILEPYTRKYGIGIGEGDVRVLPGTLDHSIAAAVEDMLSGERIGYHLRSTPLRIYPLSGVPAEWIEAWRGTRIEVTGNPLVKEFLEFFDGNIPQFRDKMKRSLEYLGELPETWGGPQSPY</sequence>
<dbReference type="AlphaFoldDB" id="A0A7J4MU43"/>
<reference evidence="2" key="1">
    <citation type="journal article" date="2020" name="bioRxiv">
        <title>A rank-normalized archaeal taxonomy based on genome phylogeny resolves widespread incomplete and uneven classifications.</title>
        <authorList>
            <person name="Rinke C."/>
            <person name="Chuvochina M."/>
            <person name="Mussig A.J."/>
            <person name="Chaumeil P.-A."/>
            <person name="Waite D.W."/>
            <person name="Whitman W.B."/>
            <person name="Parks D.H."/>
            <person name="Hugenholtz P."/>
        </authorList>
    </citation>
    <scope>NUCLEOTIDE SEQUENCE [LARGE SCALE GENOMIC DNA]</scope>
</reference>
<name>A0A7J4MU43_METTF</name>
<gene>
    <name evidence="1" type="ORF">HA285_00630</name>
</gene>
<dbReference type="EMBL" id="DUHT01000005">
    <property type="protein sequence ID" value="HIH64106.1"/>
    <property type="molecule type" value="Genomic_DNA"/>
</dbReference>
<dbReference type="Proteomes" id="UP000538031">
    <property type="component" value="Unassembled WGS sequence"/>
</dbReference>
<evidence type="ECO:0000313" key="1">
    <source>
        <dbReference type="EMBL" id="HIH64106.1"/>
    </source>
</evidence>
<organism evidence="1 2">
    <name type="scientific">Methanothermobacter thermautotrophicus</name>
    <name type="common">Methanobacterium thermoformicicum</name>
    <dbReference type="NCBI Taxonomy" id="145262"/>
    <lineage>
        <taxon>Archaea</taxon>
        <taxon>Methanobacteriati</taxon>
        <taxon>Methanobacteriota</taxon>
        <taxon>Methanomada group</taxon>
        <taxon>Methanobacteria</taxon>
        <taxon>Methanobacteriales</taxon>
        <taxon>Methanobacteriaceae</taxon>
        <taxon>Methanothermobacter</taxon>
    </lineage>
</organism>